<evidence type="ECO:0000256" key="2">
    <source>
        <dbReference type="ARBA" id="ARBA00008203"/>
    </source>
</evidence>
<dbReference type="InterPro" id="IPR037654">
    <property type="entry name" value="Big1"/>
</dbReference>
<dbReference type="PANTHER" id="PTHR28285:SF1">
    <property type="entry name" value="PROTEIN BIG1"/>
    <property type="match status" value="1"/>
</dbReference>
<dbReference type="GO" id="GO:0006078">
    <property type="term" value="P:(1-&gt;6)-beta-D-glucan biosynthetic process"/>
    <property type="evidence" value="ECO:0007669"/>
    <property type="project" value="TreeGrafter"/>
</dbReference>
<accession>A0AA38RC60</accession>
<dbReference type="InterPro" id="IPR046756">
    <property type="entry name" value="VAS1/VOA1_TM"/>
</dbReference>
<evidence type="ECO:0000256" key="8">
    <source>
        <dbReference type="ARBA" id="ARBA00023136"/>
    </source>
</evidence>
<keyword evidence="14" id="KW-1185">Reference proteome</keyword>
<keyword evidence="9" id="KW-0961">Cell wall biogenesis/degradation</keyword>
<comment type="similarity">
    <text evidence="2">Belongs to the BIG1 family.</text>
</comment>
<dbReference type="Pfam" id="PF20520">
    <property type="entry name" value="Ac45-VOA1_TM"/>
    <property type="match status" value="1"/>
</dbReference>
<evidence type="ECO:0000256" key="10">
    <source>
        <dbReference type="SAM" id="Phobius"/>
    </source>
</evidence>
<sequence>MRFSVAAGLLAAATAQAFSDSSPFALFSTADFETPSSSKSQLQTGAQVRAAAEAVLRGCPTSRYVLVSQPNAHASDLRNPSGKCLAPNLCRAISDKAVRGQFSVAEVLGDDLSMDALSAYIKGACLEAGRDVKVEEHSLPALPAGKTKRESARGDNDHELGQILGEYAADGDYTVIYLSSPHELGAYEPDFIEPVRMELKRQAQAPYVGRRQDDDGAGLPLFEKYQFFTPGLFMIFIAVLVMLAILYAGLSALSSLEVSYGAFDKEMGPAAQKKQL</sequence>
<evidence type="ECO:0000256" key="7">
    <source>
        <dbReference type="ARBA" id="ARBA00022989"/>
    </source>
</evidence>
<evidence type="ECO:0000256" key="3">
    <source>
        <dbReference type="ARBA" id="ARBA00022089"/>
    </source>
</evidence>
<evidence type="ECO:0000256" key="9">
    <source>
        <dbReference type="ARBA" id="ARBA00023316"/>
    </source>
</evidence>
<dbReference type="GO" id="GO:0005789">
    <property type="term" value="C:endoplasmic reticulum membrane"/>
    <property type="evidence" value="ECO:0007669"/>
    <property type="project" value="UniProtKB-SubCell"/>
</dbReference>
<organism evidence="13 14">
    <name type="scientific">Pleurostoma richardsiae</name>
    <dbReference type="NCBI Taxonomy" id="41990"/>
    <lineage>
        <taxon>Eukaryota</taxon>
        <taxon>Fungi</taxon>
        <taxon>Dikarya</taxon>
        <taxon>Ascomycota</taxon>
        <taxon>Pezizomycotina</taxon>
        <taxon>Sordariomycetes</taxon>
        <taxon>Sordariomycetidae</taxon>
        <taxon>Calosphaeriales</taxon>
        <taxon>Pleurostomataceae</taxon>
        <taxon>Pleurostoma</taxon>
    </lineage>
</organism>
<feature type="chain" id="PRO_5041224009" description="Protein BIG1" evidence="11">
    <location>
        <begin position="18"/>
        <end position="276"/>
    </location>
</feature>
<protein>
    <recommendedName>
        <fullName evidence="3">Protein BIG1</fullName>
    </recommendedName>
</protein>
<comment type="subcellular location">
    <subcellularLocation>
        <location evidence="1">Endoplasmic reticulum membrane</location>
        <topology evidence="1">Single-pass type I membrane protein</topology>
    </subcellularLocation>
</comment>
<dbReference type="GO" id="GO:0009272">
    <property type="term" value="P:fungal-type cell wall biogenesis"/>
    <property type="evidence" value="ECO:0007669"/>
    <property type="project" value="TreeGrafter"/>
</dbReference>
<dbReference type="PANTHER" id="PTHR28285">
    <property type="entry name" value="PROTEIN BIG1"/>
    <property type="match status" value="1"/>
</dbReference>
<evidence type="ECO:0000259" key="12">
    <source>
        <dbReference type="Pfam" id="PF20520"/>
    </source>
</evidence>
<evidence type="ECO:0000256" key="4">
    <source>
        <dbReference type="ARBA" id="ARBA00022692"/>
    </source>
</evidence>
<dbReference type="Proteomes" id="UP001174694">
    <property type="component" value="Unassembled WGS sequence"/>
</dbReference>
<comment type="caution">
    <text evidence="13">The sequence shown here is derived from an EMBL/GenBank/DDBJ whole genome shotgun (WGS) entry which is preliminary data.</text>
</comment>
<evidence type="ECO:0000256" key="1">
    <source>
        <dbReference type="ARBA" id="ARBA00004115"/>
    </source>
</evidence>
<evidence type="ECO:0000313" key="13">
    <source>
        <dbReference type="EMBL" id="KAJ9142682.1"/>
    </source>
</evidence>
<name>A0AA38RC60_9PEZI</name>
<dbReference type="AlphaFoldDB" id="A0AA38RC60"/>
<evidence type="ECO:0000313" key="14">
    <source>
        <dbReference type="Proteomes" id="UP001174694"/>
    </source>
</evidence>
<evidence type="ECO:0000256" key="5">
    <source>
        <dbReference type="ARBA" id="ARBA00022729"/>
    </source>
</evidence>
<keyword evidence="6" id="KW-0256">Endoplasmic reticulum</keyword>
<keyword evidence="4 10" id="KW-0812">Transmembrane</keyword>
<keyword evidence="7 10" id="KW-1133">Transmembrane helix</keyword>
<keyword evidence="8 10" id="KW-0472">Membrane</keyword>
<proteinExistence type="inferred from homology"/>
<gene>
    <name evidence="13" type="ORF">NKR23_g6970</name>
</gene>
<evidence type="ECO:0000256" key="6">
    <source>
        <dbReference type="ARBA" id="ARBA00022824"/>
    </source>
</evidence>
<keyword evidence="5 11" id="KW-0732">Signal</keyword>
<feature type="transmembrane region" description="Helical" evidence="10">
    <location>
        <begin position="227"/>
        <end position="250"/>
    </location>
</feature>
<dbReference type="GO" id="GO:0071555">
    <property type="term" value="P:cell wall organization"/>
    <property type="evidence" value="ECO:0007669"/>
    <property type="project" value="UniProtKB-KW"/>
</dbReference>
<feature type="signal peptide" evidence="11">
    <location>
        <begin position="1"/>
        <end position="17"/>
    </location>
</feature>
<reference evidence="13" key="1">
    <citation type="submission" date="2022-07" db="EMBL/GenBank/DDBJ databases">
        <title>Fungi with potential for degradation of polypropylene.</title>
        <authorList>
            <person name="Gostincar C."/>
        </authorList>
    </citation>
    <scope>NUCLEOTIDE SEQUENCE</scope>
    <source>
        <strain evidence="13">EXF-13308</strain>
    </source>
</reference>
<feature type="domain" description="V-type proton ATPase subunit S1/VOA1 transmembrane" evidence="12">
    <location>
        <begin position="226"/>
        <end position="265"/>
    </location>
</feature>
<evidence type="ECO:0000256" key="11">
    <source>
        <dbReference type="SAM" id="SignalP"/>
    </source>
</evidence>
<dbReference type="EMBL" id="JANBVO010000021">
    <property type="protein sequence ID" value="KAJ9142682.1"/>
    <property type="molecule type" value="Genomic_DNA"/>
</dbReference>